<sequence length="189" mass="22402">MKKVSIALFVLGQRYAIPQLCIDATDRLVWCAYHRRASMREMQYSARDIEFAYRHTDADSPLRKILVDSFWIHLDKGYGLFSEDISDYPKEFLTDLVVRYADENDYHDVDGDYQLCTDIFEGWEVHERCAYHDHEFLVRRPGGKMPGKCDLSRIKINYPHPRRRLQPLKGRKPVLEVAKEMEEEEDEEI</sequence>
<reference evidence="1 2" key="1">
    <citation type="journal article" date="2018" name="Front. Microbiol.">
        <title>Genome-Wide Analysis of Corynespora cassiicola Leaf Fall Disease Putative Effectors.</title>
        <authorList>
            <person name="Lopez D."/>
            <person name="Ribeiro S."/>
            <person name="Label P."/>
            <person name="Fumanal B."/>
            <person name="Venisse J.S."/>
            <person name="Kohler A."/>
            <person name="de Oliveira R.R."/>
            <person name="Labutti K."/>
            <person name="Lipzen A."/>
            <person name="Lail K."/>
            <person name="Bauer D."/>
            <person name="Ohm R.A."/>
            <person name="Barry K.W."/>
            <person name="Spatafora J."/>
            <person name="Grigoriev I.V."/>
            <person name="Martin F.M."/>
            <person name="Pujade-Renaud V."/>
        </authorList>
    </citation>
    <scope>NUCLEOTIDE SEQUENCE [LARGE SCALE GENOMIC DNA]</scope>
    <source>
        <strain evidence="1 2">Philippines</strain>
    </source>
</reference>
<dbReference type="Proteomes" id="UP000240883">
    <property type="component" value="Unassembled WGS sequence"/>
</dbReference>
<dbReference type="EMBL" id="KZ678133">
    <property type="protein sequence ID" value="PSN68871.1"/>
    <property type="molecule type" value="Genomic_DNA"/>
</dbReference>
<protein>
    <submittedName>
        <fullName evidence="1">Uncharacterized protein</fullName>
    </submittedName>
</protein>
<keyword evidence="2" id="KW-1185">Reference proteome</keyword>
<organism evidence="1 2">
    <name type="scientific">Corynespora cassiicola Philippines</name>
    <dbReference type="NCBI Taxonomy" id="1448308"/>
    <lineage>
        <taxon>Eukaryota</taxon>
        <taxon>Fungi</taxon>
        <taxon>Dikarya</taxon>
        <taxon>Ascomycota</taxon>
        <taxon>Pezizomycotina</taxon>
        <taxon>Dothideomycetes</taxon>
        <taxon>Pleosporomycetidae</taxon>
        <taxon>Pleosporales</taxon>
        <taxon>Corynesporascaceae</taxon>
        <taxon>Corynespora</taxon>
    </lineage>
</organism>
<evidence type="ECO:0000313" key="2">
    <source>
        <dbReference type="Proteomes" id="UP000240883"/>
    </source>
</evidence>
<evidence type="ECO:0000313" key="1">
    <source>
        <dbReference type="EMBL" id="PSN68871.1"/>
    </source>
</evidence>
<feature type="non-terminal residue" evidence="1">
    <location>
        <position position="1"/>
    </location>
</feature>
<dbReference type="AlphaFoldDB" id="A0A2T2NTV6"/>
<proteinExistence type="predicted"/>
<name>A0A2T2NTV6_CORCC</name>
<gene>
    <name evidence="1" type="ORF">BS50DRAFT_572055</name>
</gene>
<accession>A0A2T2NTV6</accession>